<sequence length="88" mass="9593">MNGRLAGVALVAGFSLLVTTTVVAAEEGERRLKFRDRGPACMCTGGLSEEDIRRAERQRKEPGERRSGGTKRLDGENTGTDEKQRGDN</sequence>
<reference evidence="3 4" key="1">
    <citation type="submission" date="2016-10" db="EMBL/GenBank/DDBJ databases">
        <authorList>
            <person name="de Groot N.N."/>
        </authorList>
    </citation>
    <scope>NUCLEOTIDE SEQUENCE [LARGE SCALE GENOMIC DNA]</scope>
    <source>
        <strain evidence="3 4">HLD2</strain>
    </source>
</reference>
<keyword evidence="2" id="KW-0732">Signal</keyword>
<proteinExistence type="predicted"/>
<feature type="signal peptide" evidence="2">
    <location>
        <begin position="1"/>
        <end position="24"/>
    </location>
</feature>
<feature type="chain" id="PRO_5011585392" description="Secreted protein" evidence="2">
    <location>
        <begin position="25"/>
        <end position="88"/>
    </location>
</feature>
<evidence type="ECO:0000313" key="3">
    <source>
        <dbReference type="EMBL" id="SCZ58009.1"/>
    </source>
</evidence>
<evidence type="ECO:0008006" key="5">
    <source>
        <dbReference type="Google" id="ProtNLM"/>
    </source>
</evidence>
<dbReference type="EMBL" id="FMWD01000004">
    <property type="protein sequence ID" value="SCZ58009.1"/>
    <property type="molecule type" value="Genomic_DNA"/>
</dbReference>
<gene>
    <name evidence="3" type="ORF">SAMN03097708_01575</name>
</gene>
<protein>
    <recommendedName>
        <fullName evidence="5">Secreted protein</fullName>
    </recommendedName>
</protein>
<feature type="region of interest" description="Disordered" evidence="1">
    <location>
        <begin position="45"/>
        <end position="88"/>
    </location>
</feature>
<accession>A0A1G5Q9Q6</accession>
<dbReference type="AlphaFoldDB" id="A0A1G5Q9Q6"/>
<keyword evidence="4" id="KW-1185">Reference proteome</keyword>
<name>A0A1G5Q9Q6_9GAMM</name>
<dbReference type="Proteomes" id="UP000199648">
    <property type="component" value="Unassembled WGS sequence"/>
</dbReference>
<dbReference type="STRING" id="415747.SAMN03097708_01575"/>
<organism evidence="3 4">
    <name type="scientific">Thiohalomonas denitrificans</name>
    <dbReference type="NCBI Taxonomy" id="415747"/>
    <lineage>
        <taxon>Bacteria</taxon>
        <taxon>Pseudomonadati</taxon>
        <taxon>Pseudomonadota</taxon>
        <taxon>Gammaproteobacteria</taxon>
        <taxon>Thiohalomonadales</taxon>
        <taxon>Thiohalomonadaceae</taxon>
        <taxon>Thiohalomonas</taxon>
    </lineage>
</organism>
<evidence type="ECO:0000256" key="2">
    <source>
        <dbReference type="SAM" id="SignalP"/>
    </source>
</evidence>
<evidence type="ECO:0000256" key="1">
    <source>
        <dbReference type="SAM" id="MobiDB-lite"/>
    </source>
</evidence>
<dbReference type="OrthoDB" id="9879467at2"/>
<evidence type="ECO:0000313" key="4">
    <source>
        <dbReference type="Proteomes" id="UP000199648"/>
    </source>
</evidence>
<feature type="compositionally biased region" description="Basic and acidic residues" evidence="1">
    <location>
        <begin position="50"/>
        <end position="88"/>
    </location>
</feature>
<dbReference type="RefSeq" id="WP_092995003.1">
    <property type="nucleotide sequence ID" value="NZ_FMWD01000004.1"/>
</dbReference>